<evidence type="ECO:0000256" key="1">
    <source>
        <dbReference type="ARBA" id="ARBA00006484"/>
    </source>
</evidence>
<dbReference type="GO" id="GO:0016491">
    <property type="term" value="F:oxidoreductase activity"/>
    <property type="evidence" value="ECO:0007669"/>
    <property type="project" value="UniProtKB-KW"/>
</dbReference>
<keyword evidence="6" id="KW-1185">Reference proteome</keyword>
<comment type="similarity">
    <text evidence="1">Belongs to the short-chain dehydrogenases/reductases (SDR) family.</text>
</comment>
<dbReference type="Proteomes" id="UP001218218">
    <property type="component" value="Unassembled WGS sequence"/>
</dbReference>
<dbReference type="AlphaFoldDB" id="A0AAD7E9M9"/>
<evidence type="ECO:0000313" key="5">
    <source>
        <dbReference type="EMBL" id="KAJ7305551.1"/>
    </source>
</evidence>
<accession>A0AAD7E9M9</accession>
<evidence type="ECO:0000256" key="3">
    <source>
        <dbReference type="ARBA" id="ARBA00023002"/>
    </source>
</evidence>
<dbReference type="InterPro" id="IPR036291">
    <property type="entry name" value="NAD(P)-bd_dom_sf"/>
</dbReference>
<dbReference type="SUPFAM" id="SSF51735">
    <property type="entry name" value="NAD(P)-binding Rossmann-fold domains"/>
    <property type="match status" value="1"/>
</dbReference>
<name>A0AAD7E9M9_9AGAR</name>
<gene>
    <name evidence="5" type="ORF">DFH08DRAFT_825050</name>
</gene>
<feature type="region of interest" description="Disordered" evidence="4">
    <location>
        <begin position="1"/>
        <end position="22"/>
    </location>
</feature>
<keyword evidence="2" id="KW-0521">NADP</keyword>
<keyword evidence="3" id="KW-0560">Oxidoreductase</keyword>
<dbReference type="PANTHER" id="PTHR43618">
    <property type="entry name" value="7-ALPHA-HYDROXYSTEROID DEHYDROGENASE"/>
    <property type="match status" value="1"/>
</dbReference>
<dbReference type="PANTHER" id="PTHR43618:SF8">
    <property type="entry name" value="7ALPHA-HYDROXYSTEROID DEHYDROGENASE"/>
    <property type="match status" value="1"/>
</dbReference>
<dbReference type="EMBL" id="JARIHO010000096">
    <property type="protein sequence ID" value="KAJ7305551.1"/>
    <property type="molecule type" value="Genomic_DNA"/>
</dbReference>
<comment type="caution">
    <text evidence="5">The sequence shown here is derived from an EMBL/GenBank/DDBJ whole genome shotgun (WGS) entry which is preliminary data.</text>
</comment>
<protein>
    <submittedName>
        <fullName evidence="5">Uncharacterized protein</fullName>
    </submittedName>
</protein>
<organism evidence="5 6">
    <name type="scientific">Mycena albidolilacea</name>
    <dbReference type="NCBI Taxonomy" id="1033008"/>
    <lineage>
        <taxon>Eukaryota</taxon>
        <taxon>Fungi</taxon>
        <taxon>Dikarya</taxon>
        <taxon>Basidiomycota</taxon>
        <taxon>Agaricomycotina</taxon>
        <taxon>Agaricomycetes</taxon>
        <taxon>Agaricomycetidae</taxon>
        <taxon>Agaricales</taxon>
        <taxon>Marasmiineae</taxon>
        <taxon>Mycenaceae</taxon>
        <taxon>Mycena</taxon>
    </lineage>
</organism>
<sequence length="294" mass="32509">MPLDSEKSRGLHSHAQNPLIRKGGPSESFLSLFPPSSLPPAILPVIRTIACGGAYSIQEPGENRVYKTYNATAEATPTMVESSKLTHSRYTEAMCLAAEIGKYKRTATVLFNNAGIIAGDYARPRPSSTATDYITMFFDVISQDDFTDTLNMNVIGPYWLIFAFLPLFERWKTPDMPAAKSFPADLIYMRPRDLAMGGFSYLYLFSKSALRHATSLLAHELIPLGIHVNSIALGLFTIWVVTTELGVTSAHDVDALALFLVANWLFNRETVFIDGGLSSNLTRITDLLKHSSMY</sequence>
<evidence type="ECO:0000256" key="2">
    <source>
        <dbReference type="ARBA" id="ARBA00022857"/>
    </source>
</evidence>
<reference evidence="5" key="1">
    <citation type="submission" date="2023-03" db="EMBL/GenBank/DDBJ databases">
        <title>Massive genome expansion in bonnet fungi (Mycena s.s.) driven by repeated elements and novel gene families across ecological guilds.</title>
        <authorList>
            <consortium name="Lawrence Berkeley National Laboratory"/>
            <person name="Harder C.B."/>
            <person name="Miyauchi S."/>
            <person name="Viragh M."/>
            <person name="Kuo A."/>
            <person name="Thoen E."/>
            <person name="Andreopoulos B."/>
            <person name="Lu D."/>
            <person name="Skrede I."/>
            <person name="Drula E."/>
            <person name="Henrissat B."/>
            <person name="Morin E."/>
            <person name="Kohler A."/>
            <person name="Barry K."/>
            <person name="LaButti K."/>
            <person name="Morin E."/>
            <person name="Salamov A."/>
            <person name="Lipzen A."/>
            <person name="Mereny Z."/>
            <person name="Hegedus B."/>
            <person name="Baldrian P."/>
            <person name="Stursova M."/>
            <person name="Weitz H."/>
            <person name="Taylor A."/>
            <person name="Grigoriev I.V."/>
            <person name="Nagy L.G."/>
            <person name="Martin F."/>
            <person name="Kauserud H."/>
        </authorList>
    </citation>
    <scope>NUCLEOTIDE SEQUENCE</scope>
    <source>
        <strain evidence="5">CBHHK002</strain>
    </source>
</reference>
<proteinExistence type="inferred from homology"/>
<evidence type="ECO:0000313" key="6">
    <source>
        <dbReference type="Proteomes" id="UP001218218"/>
    </source>
</evidence>
<evidence type="ECO:0000256" key="4">
    <source>
        <dbReference type="SAM" id="MobiDB-lite"/>
    </source>
</evidence>
<dbReference type="InterPro" id="IPR052178">
    <property type="entry name" value="Sec_Metab_Biosynth_SDR"/>
</dbReference>
<dbReference type="Gene3D" id="3.40.50.720">
    <property type="entry name" value="NAD(P)-binding Rossmann-like Domain"/>
    <property type="match status" value="1"/>
</dbReference>